<dbReference type="PROSITE" id="PS50110">
    <property type="entry name" value="RESPONSE_REGULATORY"/>
    <property type="match status" value="1"/>
</dbReference>
<dbReference type="InterPro" id="IPR000792">
    <property type="entry name" value="Tscrpt_reg_LuxR_C"/>
</dbReference>
<dbReference type="STRING" id="338966.Ppro_2713"/>
<dbReference type="SMART" id="SM00448">
    <property type="entry name" value="REC"/>
    <property type="match status" value="1"/>
</dbReference>
<dbReference type="InterPro" id="IPR039420">
    <property type="entry name" value="WalR-like"/>
</dbReference>
<dbReference type="InterPro" id="IPR011006">
    <property type="entry name" value="CheY-like_superfamily"/>
</dbReference>
<name>A1ASJ5_PELPD</name>
<protein>
    <submittedName>
        <fullName evidence="8">Two component transcriptional regulator, LuxR family</fullName>
    </submittedName>
</protein>
<feature type="domain" description="HTH luxR-type" evidence="6">
    <location>
        <begin position="138"/>
        <end position="203"/>
    </location>
</feature>
<evidence type="ECO:0000259" key="6">
    <source>
        <dbReference type="PROSITE" id="PS50043"/>
    </source>
</evidence>
<keyword evidence="1 5" id="KW-0597">Phosphoprotein</keyword>
<dbReference type="Proteomes" id="UP000006732">
    <property type="component" value="Chromosome"/>
</dbReference>
<dbReference type="PANTHER" id="PTHR43214:SF41">
    <property type="entry name" value="NITRATE_NITRITE RESPONSE REGULATOR PROTEIN NARP"/>
    <property type="match status" value="1"/>
</dbReference>
<dbReference type="SUPFAM" id="SSF46894">
    <property type="entry name" value="C-terminal effector domain of the bipartite response regulators"/>
    <property type="match status" value="1"/>
</dbReference>
<dbReference type="PROSITE" id="PS00622">
    <property type="entry name" value="HTH_LUXR_1"/>
    <property type="match status" value="1"/>
</dbReference>
<reference evidence="8 9" key="1">
    <citation type="submission" date="2006-10" db="EMBL/GenBank/DDBJ databases">
        <title>Complete sequence of chromosome of Pelobacter propionicus DSM 2379.</title>
        <authorList>
            <consortium name="US DOE Joint Genome Institute"/>
            <person name="Copeland A."/>
            <person name="Lucas S."/>
            <person name="Lapidus A."/>
            <person name="Barry K."/>
            <person name="Detter J.C."/>
            <person name="Glavina del Rio T."/>
            <person name="Hammon N."/>
            <person name="Israni S."/>
            <person name="Dalin E."/>
            <person name="Tice H."/>
            <person name="Pitluck S."/>
            <person name="Saunders E."/>
            <person name="Brettin T."/>
            <person name="Bruce D."/>
            <person name="Han C."/>
            <person name="Tapia R."/>
            <person name="Schmutz J."/>
            <person name="Larimer F."/>
            <person name="Land M."/>
            <person name="Hauser L."/>
            <person name="Kyrpides N."/>
            <person name="Kim E."/>
            <person name="Lovley D."/>
            <person name="Richardson P."/>
        </authorList>
    </citation>
    <scope>NUCLEOTIDE SEQUENCE [LARGE SCALE GENOMIC DNA]</scope>
    <source>
        <strain evidence="9">DSM 2379 / NBRC 103807 / OttBd1</strain>
    </source>
</reference>
<dbReference type="eggNOG" id="COG2197">
    <property type="taxonomic scope" value="Bacteria"/>
</dbReference>
<dbReference type="CDD" id="cd06170">
    <property type="entry name" value="LuxR_C_like"/>
    <property type="match status" value="1"/>
</dbReference>
<dbReference type="Pfam" id="PF00196">
    <property type="entry name" value="GerE"/>
    <property type="match status" value="1"/>
</dbReference>
<dbReference type="PANTHER" id="PTHR43214">
    <property type="entry name" value="TWO-COMPONENT RESPONSE REGULATOR"/>
    <property type="match status" value="1"/>
</dbReference>
<dbReference type="InterPro" id="IPR001789">
    <property type="entry name" value="Sig_transdc_resp-reg_receiver"/>
</dbReference>
<evidence type="ECO:0000313" key="9">
    <source>
        <dbReference type="Proteomes" id="UP000006732"/>
    </source>
</evidence>
<evidence type="ECO:0000256" key="1">
    <source>
        <dbReference type="ARBA" id="ARBA00022553"/>
    </source>
</evidence>
<dbReference type="PROSITE" id="PS50043">
    <property type="entry name" value="HTH_LUXR_2"/>
    <property type="match status" value="1"/>
</dbReference>
<sequence length="208" mass="22554">MTVRILIADDHAIVREGLTMILESSGMIVAGEARDGRDALSQTEVLRPDVVVMDIAMPELNGIDATRMIHGRLPEVKVIVLSMHNTREHVFRAMQAGARAYLLKESAGSGLVDAVRAVIRGECYFGEGVDAPQAVAGFKSPLDSLSLREREVIQLVVEGRTSAEIAELLSLSPKSIETYRSRLMVKLGVGNIPALVKFALQHGITPTQ</sequence>
<organism evidence="8 9">
    <name type="scientific">Pelobacter propionicus (strain DSM 2379 / NBRC 103807 / OttBd1)</name>
    <dbReference type="NCBI Taxonomy" id="338966"/>
    <lineage>
        <taxon>Bacteria</taxon>
        <taxon>Pseudomonadati</taxon>
        <taxon>Thermodesulfobacteriota</taxon>
        <taxon>Desulfuromonadia</taxon>
        <taxon>Desulfuromonadales</taxon>
        <taxon>Desulfuromonadaceae</taxon>
        <taxon>Pelobacter</taxon>
    </lineage>
</organism>
<dbReference type="PRINTS" id="PR00038">
    <property type="entry name" value="HTHLUXR"/>
</dbReference>
<dbReference type="KEGG" id="ppd:Ppro_2713"/>
<keyword evidence="9" id="KW-1185">Reference proteome</keyword>
<accession>A1ASJ5</accession>
<keyword evidence="2" id="KW-0805">Transcription regulation</keyword>
<feature type="modified residue" description="4-aspartylphosphate" evidence="5">
    <location>
        <position position="54"/>
    </location>
</feature>
<dbReference type="InterPro" id="IPR058245">
    <property type="entry name" value="NreC/VraR/RcsB-like_REC"/>
</dbReference>
<dbReference type="EMBL" id="CP000482">
    <property type="protein sequence ID" value="ABL00316.1"/>
    <property type="molecule type" value="Genomic_DNA"/>
</dbReference>
<keyword evidence="4" id="KW-0804">Transcription</keyword>
<evidence type="ECO:0000256" key="2">
    <source>
        <dbReference type="ARBA" id="ARBA00023015"/>
    </source>
</evidence>
<dbReference type="AlphaFoldDB" id="A1ASJ5"/>
<dbReference type="GO" id="GO:0000160">
    <property type="term" value="P:phosphorelay signal transduction system"/>
    <property type="evidence" value="ECO:0007669"/>
    <property type="project" value="InterPro"/>
</dbReference>
<dbReference type="CDD" id="cd17535">
    <property type="entry name" value="REC_NarL-like"/>
    <property type="match status" value="1"/>
</dbReference>
<evidence type="ECO:0000256" key="3">
    <source>
        <dbReference type="ARBA" id="ARBA00023125"/>
    </source>
</evidence>
<dbReference type="RefSeq" id="WP_011736567.1">
    <property type="nucleotide sequence ID" value="NC_008609.1"/>
</dbReference>
<dbReference type="InterPro" id="IPR016032">
    <property type="entry name" value="Sig_transdc_resp-reg_C-effctor"/>
</dbReference>
<dbReference type="OrthoDB" id="9780312at2"/>
<dbReference type="SUPFAM" id="SSF52172">
    <property type="entry name" value="CheY-like"/>
    <property type="match status" value="1"/>
</dbReference>
<dbReference type="HOGENOM" id="CLU_000445_90_1_7"/>
<dbReference type="Gene3D" id="3.40.50.2300">
    <property type="match status" value="1"/>
</dbReference>
<evidence type="ECO:0000256" key="4">
    <source>
        <dbReference type="ARBA" id="ARBA00023163"/>
    </source>
</evidence>
<feature type="domain" description="Response regulatory" evidence="7">
    <location>
        <begin position="4"/>
        <end position="119"/>
    </location>
</feature>
<dbReference type="GO" id="GO:0006355">
    <property type="term" value="P:regulation of DNA-templated transcription"/>
    <property type="evidence" value="ECO:0007669"/>
    <property type="project" value="InterPro"/>
</dbReference>
<dbReference type="SMART" id="SM00421">
    <property type="entry name" value="HTH_LUXR"/>
    <property type="match status" value="1"/>
</dbReference>
<evidence type="ECO:0000259" key="7">
    <source>
        <dbReference type="PROSITE" id="PS50110"/>
    </source>
</evidence>
<proteinExistence type="predicted"/>
<dbReference type="GO" id="GO:0003677">
    <property type="term" value="F:DNA binding"/>
    <property type="evidence" value="ECO:0007669"/>
    <property type="project" value="UniProtKB-KW"/>
</dbReference>
<evidence type="ECO:0000256" key="5">
    <source>
        <dbReference type="PROSITE-ProRule" id="PRU00169"/>
    </source>
</evidence>
<gene>
    <name evidence="8" type="ordered locus">Ppro_2713</name>
</gene>
<evidence type="ECO:0000313" key="8">
    <source>
        <dbReference type="EMBL" id="ABL00316.1"/>
    </source>
</evidence>
<dbReference type="Pfam" id="PF00072">
    <property type="entry name" value="Response_reg"/>
    <property type="match status" value="1"/>
</dbReference>
<keyword evidence="3" id="KW-0238">DNA-binding</keyword>